<name>A0A6A6Q4M7_9PEZI</name>
<sequence>MRVAQAKAVVCVDLHKDQMGAGSTSKFASFIHRLSFASSDVDVALHKLSPFAHSPCICTVTTPPPCFACSCRASKKIFFLHHTGRWRHDLFATPTNMPPKTNGQAASAANLCGRAQSNTLQDNEAGHASGNDSSAGQNASFPLRRCSPLLEVDEIAVPRDEDSEIPSLGTTNLLTEEMKKDKPFAQRAAPPIPHPATSTAVMLGQGTAGQALNRLVRSLPKLRDFRVDIVGNSIRFGTLTDDLSGSQNDFHTRTTEAAAKGLKTPFTYAAPDWSASYEQRFMIAQSFQAILQRIPDEPTDLSGIAMQLMFHCAVTSTPCLPRSIYQAVTSVSPGFALSATRWAEKVWPGLSSLQIEMPTKPRQQDVEILDRVYIKACELSLATGSFFEGIMESCRLADAFNESQHAASGEKCHCSEEESKSTDHHLCHEDWQPAPQASAHTQQNLISQICREQARHTKDSHHCLASGEATVGKREADTRRHVRFSTPPPPKKNKPGVAILKAKAKSLVSKMKLSCRRLASVVWKGDGKAVNRYDTGHQDQPKKGVTSEVASHSAQSTAECREGMQDLQAARPQPRREHRADLQEIVDMTLTIQQTLEAARQTSQQILDTAQRTLKTTQQAAQQNLHTAEQAAQQILAIADQTARSMMDMAKQKS</sequence>
<organism evidence="2 3">
    <name type="scientific">Neohortaea acidophila</name>
    <dbReference type="NCBI Taxonomy" id="245834"/>
    <lineage>
        <taxon>Eukaryota</taxon>
        <taxon>Fungi</taxon>
        <taxon>Dikarya</taxon>
        <taxon>Ascomycota</taxon>
        <taxon>Pezizomycotina</taxon>
        <taxon>Dothideomycetes</taxon>
        <taxon>Dothideomycetidae</taxon>
        <taxon>Mycosphaerellales</taxon>
        <taxon>Teratosphaeriaceae</taxon>
        <taxon>Neohortaea</taxon>
    </lineage>
</organism>
<dbReference type="RefSeq" id="XP_033593957.1">
    <property type="nucleotide sequence ID" value="XM_033729155.1"/>
</dbReference>
<feature type="region of interest" description="Disordered" evidence="1">
    <location>
        <begin position="469"/>
        <end position="496"/>
    </location>
</feature>
<dbReference type="EMBL" id="MU001631">
    <property type="protein sequence ID" value="KAF2487388.1"/>
    <property type="molecule type" value="Genomic_DNA"/>
</dbReference>
<evidence type="ECO:0000256" key="1">
    <source>
        <dbReference type="SAM" id="MobiDB-lite"/>
    </source>
</evidence>
<feature type="compositionally biased region" description="Polar residues" evidence="1">
    <location>
        <begin position="548"/>
        <end position="558"/>
    </location>
</feature>
<keyword evidence="3" id="KW-1185">Reference proteome</keyword>
<feature type="compositionally biased region" description="Basic and acidic residues" evidence="1">
    <location>
        <begin position="529"/>
        <end position="542"/>
    </location>
</feature>
<gene>
    <name evidence="2" type="ORF">BDY17DRAFT_10555</name>
</gene>
<feature type="region of interest" description="Disordered" evidence="1">
    <location>
        <begin position="529"/>
        <end position="578"/>
    </location>
</feature>
<proteinExistence type="predicted"/>
<dbReference type="GeneID" id="54470157"/>
<evidence type="ECO:0000313" key="2">
    <source>
        <dbReference type="EMBL" id="KAF2487388.1"/>
    </source>
</evidence>
<dbReference type="AlphaFoldDB" id="A0A6A6Q4M7"/>
<evidence type="ECO:0000313" key="3">
    <source>
        <dbReference type="Proteomes" id="UP000799767"/>
    </source>
</evidence>
<reference evidence="2" key="1">
    <citation type="journal article" date="2020" name="Stud. Mycol.">
        <title>101 Dothideomycetes genomes: a test case for predicting lifestyles and emergence of pathogens.</title>
        <authorList>
            <person name="Haridas S."/>
            <person name="Albert R."/>
            <person name="Binder M."/>
            <person name="Bloem J."/>
            <person name="Labutti K."/>
            <person name="Salamov A."/>
            <person name="Andreopoulos B."/>
            <person name="Baker S."/>
            <person name="Barry K."/>
            <person name="Bills G."/>
            <person name="Bluhm B."/>
            <person name="Cannon C."/>
            <person name="Castanera R."/>
            <person name="Culley D."/>
            <person name="Daum C."/>
            <person name="Ezra D."/>
            <person name="Gonzalez J."/>
            <person name="Henrissat B."/>
            <person name="Kuo A."/>
            <person name="Liang C."/>
            <person name="Lipzen A."/>
            <person name="Lutzoni F."/>
            <person name="Magnuson J."/>
            <person name="Mondo S."/>
            <person name="Nolan M."/>
            <person name="Ohm R."/>
            <person name="Pangilinan J."/>
            <person name="Park H.-J."/>
            <person name="Ramirez L."/>
            <person name="Alfaro M."/>
            <person name="Sun H."/>
            <person name="Tritt A."/>
            <person name="Yoshinaga Y."/>
            <person name="Zwiers L.-H."/>
            <person name="Turgeon B."/>
            <person name="Goodwin S."/>
            <person name="Spatafora J."/>
            <person name="Crous P."/>
            <person name="Grigoriev I."/>
        </authorList>
    </citation>
    <scope>NUCLEOTIDE SEQUENCE</scope>
    <source>
        <strain evidence="2">CBS 113389</strain>
    </source>
</reference>
<dbReference type="Proteomes" id="UP000799767">
    <property type="component" value="Unassembled WGS sequence"/>
</dbReference>
<accession>A0A6A6Q4M7</accession>
<protein>
    <submittedName>
        <fullName evidence="2">Uncharacterized protein</fullName>
    </submittedName>
</protein>